<dbReference type="AlphaFoldDB" id="A0A292IIC9"/>
<feature type="compositionally biased region" description="Low complexity" evidence="1">
    <location>
        <begin position="140"/>
        <end position="150"/>
    </location>
</feature>
<accession>A0A292IIC9</accession>
<evidence type="ECO:0000313" key="4">
    <source>
        <dbReference type="Proteomes" id="UP000261764"/>
    </source>
</evidence>
<dbReference type="Pfam" id="PF01732">
    <property type="entry name" value="Mycop_pep_DUF31"/>
    <property type="match status" value="1"/>
</dbReference>
<keyword evidence="4" id="KW-1185">Reference proteome</keyword>
<dbReference type="NCBIfam" id="NF045841">
    <property type="entry name" value="Ig_SerProt_MIP"/>
    <property type="match status" value="1"/>
</dbReference>
<name>A0A292IIC9_9MOLU</name>
<organism evidence="3 4">
    <name type="scientific">Mycoplasma amphoriforme A39</name>
    <dbReference type="NCBI Taxonomy" id="572419"/>
    <lineage>
        <taxon>Bacteria</taxon>
        <taxon>Bacillati</taxon>
        <taxon>Mycoplasmatota</taxon>
        <taxon>Mollicutes</taxon>
        <taxon>Mycoplasmataceae</taxon>
        <taxon>Mycoplasma</taxon>
    </lineage>
</organism>
<feature type="region of interest" description="Disordered" evidence="1">
    <location>
        <begin position="137"/>
        <end position="167"/>
    </location>
</feature>
<evidence type="ECO:0000259" key="2">
    <source>
        <dbReference type="Pfam" id="PF01732"/>
    </source>
</evidence>
<dbReference type="InterPro" id="IPR022381">
    <property type="entry name" value="Uncharacterised_MG067"/>
</dbReference>
<evidence type="ECO:0000313" key="3">
    <source>
        <dbReference type="EMBL" id="CDN40435.1"/>
    </source>
</evidence>
<dbReference type="PRINTS" id="PR00840">
    <property type="entry name" value="Y06768FAMILY"/>
</dbReference>
<sequence length="650" mass="74192">MNKKRSCKKFLTVIKSYSLLALTISVLTTSCSMVYERSMTSRFLDEFNKNLLPRHVKLGFQQKTIDEFLQENETLPYLELRKIIDETDLPDVPVNGKVIFISFSKQINNILITNYAFIDGEKSTPFRVLLEGFKSTNNQNSEKLNPNSNPKKPEPKEDDEQEDSIGNSKNQQTILQNVNKQSQENPFILPNSNQHVLSENQVYRDIYNRTFALGFHGLEQDQKSIINYLTQGTGWLLDYAWNSNKTKVMLYLATNAHVYGASYAPLDNKYKSTFPEYFNDGFETNVTTIKGISIGKAKKNVNLNQIENGTDPGLANYVNWFSNISINSHDRNAKDTTVVTNIISPPLTVFLAVNFFDDLATKKIIAKMNYTQLQNDPVNNTKFIGKDFAVFGLEINYHSLKSQIVNNTKLSELKEQIDQAIKSLDDSITYFKNTNVPNHYLKDLPYLSVDYKSMYRLNPLNQTLRTDYNFKNFYSNTRKIHIAGYPAADGRQLFMRNYPKNVRTQQKKQGVFNRHSFSLTSETVNFFGNKFTKIDGVEQVANSSLFYGASGSLAMNEYGLPVGIYTNISGSNDYKDLSGDGYISFLIKTVDEFYDFTGSTPADPIVYAHNLIDGSDKTKYPRQKKSYRENLKVIDSFIDYQKTALFPEGA</sequence>
<dbReference type="Proteomes" id="UP000261764">
    <property type="component" value="Chromosome I"/>
</dbReference>
<feature type="domain" description="DUF31" evidence="2">
    <location>
        <begin position="200"/>
        <end position="565"/>
    </location>
</feature>
<evidence type="ECO:0000256" key="1">
    <source>
        <dbReference type="SAM" id="MobiDB-lite"/>
    </source>
</evidence>
<dbReference type="InterPro" id="IPR022382">
    <property type="entry name" value="Mycoplasma_peptidase_DUF31"/>
</dbReference>
<dbReference type="KEGG" id="mamp:MAMA39_03140"/>
<dbReference type="PROSITE" id="PS51257">
    <property type="entry name" value="PROKAR_LIPOPROTEIN"/>
    <property type="match status" value="1"/>
</dbReference>
<gene>
    <name evidence="3" type="ORF">MAMA39_03140</name>
</gene>
<reference evidence="3 4" key="1">
    <citation type="journal article" date="2015" name="Clin. Infect. Dis.">
        <title>Genomic Investigations unmask Mycoplasma amphoriforme, a new respiratory pathogen.</title>
        <authorList>
            <person name="Gillespie S.H."/>
            <person name="Ling C.L."/>
            <person name="Oravcova K."/>
            <person name="Pinheiro M."/>
            <person name="Wells L."/>
            <person name="Bryant J.M."/>
            <person name="McHugh T.D."/>
            <person name="Bebear C."/>
            <person name="Webster D."/>
            <person name="Harris S.R."/>
            <person name="Seth-Smith H.M."/>
            <person name="Thomson N.R."/>
        </authorList>
    </citation>
    <scope>NUCLEOTIDE SEQUENCE [LARGE SCALE GENOMIC DNA]</scope>
    <source>
        <strain evidence="3 4">A39</strain>
    </source>
</reference>
<dbReference type="EMBL" id="HG937516">
    <property type="protein sequence ID" value="CDN40435.1"/>
    <property type="molecule type" value="Genomic_DNA"/>
</dbReference>
<proteinExistence type="predicted"/>
<protein>
    <recommendedName>
        <fullName evidence="2">DUF31 domain-containing protein</fullName>
    </recommendedName>
</protein>